<dbReference type="PROSITE" id="PS50893">
    <property type="entry name" value="ABC_TRANSPORTER_2"/>
    <property type="match status" value="1"/>
</dbReference>
<dbReference type="InterPro" id="IPR036640">
    <property type="entry name" value="ABC1_TM_sf"/>
</dbReference>
<feature type="transmembrane region" description="Helical" evidence="9">
    <location>
        <begin position="152"/>
        <end position="171"/>
    </location>
</feature>
<dbReference type="InterPro" id="IPR039421">
    <property type="entry name" value="Type_1_exporter"/>
</dbReference>
<proteinExistence type="predicted"/>
<feature type="domain" description="ABC transporter" evidence="10">
    <location>
        <begin position="355"/>
        <end position="595"/>
    </location>
</feature>
<dbReference type="Proteomes" id="UP001141619">
    <property type="component" value="Unassembled WGS sequence"/>
</dbReference>
<evidence type="ECO:0000259" key="11">
    <source>
        <dbReference type="PROSITE" id="PS50929"/>
    </source>
</evidence>
<reference evidence="12" key="2">
    <citation type="journal article" date="2023" name="Syst. Appl. Microbiol.">
        <title>Govania unica gen. nov., sp. nov., a rare biosphere bacterium that represents a novel family in the class Alphaproteobacteria.</title>
        <authorList>
            <person name="Vandamme P."/>
            <person name="Peeters C."/>
            <person name="Hettiarachchi A."/>
            <person name="Cnockaert M."/>
            <person name="Carlier A."/>
        </authorList>
    </citation>
    <scope>NUCLEOTIDE SEQUENCE</scope>
    <source>
        <strain evidence="12">LMG 31809</strain>
    </source>
</reference>
<dbReference type="GO" id="GO:0005886">
    <property type="term" value="C:plasma membrane"/>
    <property type="evidence" value="ECO:0007669"/>
    <property type="project" value="UniProtKB-SubCell"/>
</dbReference>
<dbReference type="InterPro" id="IPR027417">
    <property type="entry name" value="P-loop_NTPase"/>
</dbReference>
<keyword evidence="6 9" id="KW-1133">Transmembrane helix</keyword>
<evidence type="ECO:0000256" key="4">
    <source>
        <dbReference type="ARBA" id="ARBA00022741"/>
    </source>
</evidence>
<dbReference type="Gene3D" id="3.40.50.300">
    <property type="entry name" value="P-loop containing nucleotide triphosphate hydrolases"/>
    <property type="match status" value="1"/>
</dbReference>
<comment type="subcellular location">
    <subcellularLocation>
        <location evidence="1">Cell membrane</location>
        <topology evidence="1">Multi-pass membrane protein</topology>
    </subcellularLocation>
</comment>
<dbReference type="FunFam" id="3.40.50.300:FF:000287">
    <property type="entry name" value="Multidrug ABC transporter ATP-binding protein"/>
    <property type="match status" value="1"/>
</dbReference>
<evidence type="ECO:0000313" key="13">
    <source>
        <dbReference type="Proteomes" id="UP001141619"/>
    </source>
</evidence>
<dbReference type="EMBL" id="JANWOI010000002">
    <property type="protein sequence ID" value="MDA5193680.1"/>
    <property type="molecule type" value="Genomic_DNA"/>
</dbReference>
<evidence type="ECO:0000259" key="10">
    <source>
        <dbReference type="PROSITE" id="PS50893"/>
    </source>
</evidence>
<dbReference type="Pfam" id="PF00005">
    <property type="entry name" value="ABC_tran"/>
    <property type="match status" value="1"/>
</dbReference>
<gene>
    <name evidence="12" type="ORF">NYP16_06895</name>
</gene>
<dbReference type="SUPFAM" id="SSF52540">
    <property type="entry name" value="P-loop containing nucleoside triphosphate hydrolases"/>
    <property type="match status" value="1"/>
</dbReference>
<keyword evidence="3 9" id="KW-0812">Transmembrane</keyword>
<accession>A0A9X3Z6Y6</accession>
<name>A0A9X3Z6Y6_9PROT</name>
<feature type="domain" description="ABC transmembrane type-1" evidence="11">
    <location>
        <begin position="40"/>
        <end position="321"/>
    </location>
</feature>
<feature type="transmembrane region" description="Helical" evidence="9">
    <location>
        <begin position="38"/>
        <end position="62"/>
    </location>
</feature>
<evidence type="ECO:0000313" key="12">
    <source>
        <dbReference type="EMBL" id="MDA5193680.1"/>
    </source>
</evidence>
<dbReference type="InterPro" id="IPR003439">
    <property type="entry name" value="ABC_transporter-like_ATP-bd"/>
</dbReference>
<feature type="transmembrane region" description="Helical" evidence="9">
    <location>
        <begin position="74"/>
        <end position="92"/>
    </location>
</feature>
<dbReference type="InterPro" id="IPR011527">
    <property type="entry name" value="ABC1_TM_dom"/>
</dbReference>
<evidence type="ECO:0000256" key="3">
    <source>
        <dbReference type="ARBA" id="ARBA00022692"/>
    </source>
</evidence>
<evidence type="ECO:0000256" key="1">
    <source>
        <dbReference type="ARBA" id="ARBA00004651"/>
    </source>
</evidence>
<reference evidence="12" key="1">
    <citation type="submission" date="2022-08" db="EMBL/GenBank/DDBJ databases">
        <authorList>
            <person name="Vandamme P."/>
            <person name="Hettiarachchi A."/>
            <person name="Peeters C."/>
            <person name="Cnockaert M."/>
            <person name="Carlier A."/>
        </authorList>
    </citation>
    <scope>NUCLEOTIDE SEQUENCE</scope>
    <source>
        <strain evidence="12">LMG 31809</strain>
    </source>
</reference>
<comment type="caution">
    <text evidence="12">The sequence shown here is derived from an EMBL/GenBank/DDBJ whole genome shotgun (WGS) entry which is preliminary data.</text>
</comment>
<dbReference type="Pfam" id="PF00664">
    <property type="entry name" value="ABC_membrane"/>
    <property type="match status" value="1"/>
</dbReference>
<dbReference type="InterPro" id="IPR003593">
    <property type="entry name" value="AAA+_ATPase"/>
</dbReference>
<dbReference type="GO" id="GO:0016887">
    <property type="term" value="F:ATP hydrolysis activity"/>
    <property type="evidence" value="ECO:0007669"/>
    <property type="project" value="InterPro"/>
</dbReference>
<organism evidence="12 13">
    <name type="scientific">Govanella unica</name>
    <dbReference type="NCBI Taxonomy" id="2975056"/>
    <lineage>
        <taxon>Bacteria</taxon>
        <taxon>Pseudomonadati</taxon>
        <taxon>Pseudomonadota</taxon>
        <taxon>Alphaproteobacteria</taxon>
        <taxon>Emcibacterales</taxon>
        <taxon>Govanellaceae</taxon>
        <taxon>Govanella</taxon>
    </lineage>
</organism>
<keyword evidence="5 12" id="KW-0067">ATP-binding</keyword>
<keyword evidence="7 9" id="KW-0472">Membrane</keyword>
<protein>
    <submittedName>
        <fullName evidence="12">ATP-binding cassette domain-containing protein</fullName>
    </submittedName>
</protein>
<evidence type="ECO:0000256" key="2">
    <source>
        <dbReference type="ARBA" id="ARBA00022448"/>
    </source>
</evidence>
<evidence type="ECO:0000256" key="5">
    <source>
        <dbReference type="ARBA" id="ARBA00022840"/>
    </source>
</evidence>
<evidence type="ECO:0000256" key="9">
    <source>
        <dbReference type="SAM" id="Phobius"/>
    </source>
</evidence>
<feature type="transmembrane region" description="Helical" evidence="9">
    <location>
        <begin position="260"/>
        <end position="281"/>
    </location>
</feature>
<dbReference type="GO" id="GO:0005524">
    <property type="term" value="F:ATP binding"/>
    <property type="evidence" value="ECO:0007669"/>
    <property type="project" value="UniProtKB-KW"/>
</dbReference>
<dbReference type="PROSITE" id="PS00211">
    <property type="entry name" value="ABC_TRANSPORTER_1"/>
    <property type="match status" value="1"/>
</dbReference>
<keyword evidence="2" id="KW-0813">Transport</keyword>
<evidence type="ECO:0000256" key="6">
    <source>
        <dbReference type="ARBA" id="ARBA00022989"/>
    </source>
</evidence>
<evidence type="ECO:0000256" key="7">
    <source>
        <dbReference type="ARBA" id="ARBA00023136"/>
    </source>
</evidence>
<dbReference type="SMART" id="SM00382">
    <property type="entry name" value="AAA"/>
    <property type="match status" value="1"/>
</dbReference>
<feature type="transmembrane region" description="Helical" evidence="9">
    <location>
        <begin position="177"/>
        <end position="197"/>
    </location>
</feature>
<feature type="compositionally biased region" description="Basic and acidic residues" evidence="8">
    <location>
        <begin position="616"/>
        <end position="633"/>
    </location>
</feature>
<dbReference type="PANTHER" id="PTHR24221:SF654">
    <property type="entry name" value="ATP-BINDING CASSETTE SUB-FAMILY B MEMBER 6"/>
    <property type="match status" value="1"/>
</dbReference>
<dbReference type="PROSITE" id="PS50929">
    <property type="entry name" value="ABC_TM1F"/>
    <property type="match status" value="1"/>
</dbReference>
<dbReference type="Gene3D" id="1.20.1560.10">
    <property type="entry name" value="ABC transporter type 1, transmembrane domain"/>
    <property type="match status" value="1"/>
</dbReference>
<keyword evidence="4" id="KW-0547">Nucleotide-binding</keyword>
<dbReference type="PANTHER" id="PTHR24221">
    <property type="entry name" value="ATP-BINDING CASSETTE SUB-FAMILY B"/>
    <property type="match status" value="1"/>
</dbReference>
<dbReference type="RefSeq" id="WP_274943378.1">
    <property type="nucleotide sequence ID" value="NZ_JANWOI010000002.1"/>
</dbReference>
<sequence length="633" mass="69099">MDTSKQRLQGDAPPKFFPLTEALSILWQASDPGSRQKLGIALLLVLASSLLGILAPVLLKLMVDGFSRREPDGLLLLLSAYVLALGLMRALAELKSSVHASAEQGILRRLSQRLFAHLLALPLRFHLDQQTGAMGRILENGLLGYRLTLQHVMFSALPVLIELVMMGLILMHFGHAGILLILALAAASYGLAFGLGLRHIAGPARAISRSHVAASALLTDSLLNQETIKSFNAGPQIEARYDGALRGIEQSWRCFFRQRTLNGCLVAVVLTLSLAASLLYAGHEVRSGRMTLGDFILVNSYLLQTLKPLEMLGIAARDMTQGMAFIENLISLLRQSGEAQSRGPQQALADGGLEVRFENVSFSYHGSACSPAEPTLREVSFKARPGATIALVGASGSGKSTVARLLLRLLDPDAGRILLNDIPIVELSLRELRGAIAIVPQDILLFHDTIARNIAFGRPGSNQAEIEEAARQAHIHDVILQLPEGYDTIVGERGLKLSGGEKQRIAIARAALTRPRIWVCDEATSALDSGTEQKILRTLIAESRRTTTYLIIAHRLQTILQADEILVFDQGRIVERGTHEVLLARKGVYRELWRLQQRSQEEGSPPTLTDEPGSPGKERLGSLRTNRRDQGLR</sequence>
<dbReference type="InterPro" id="IPR017871">
    <property type="entry name" value="ABC_transporter-like_CS"/>
</dbReference>
<evidence type="ECO:0000256" key="8">
    <source>
        <dbReference type="SAM" id="MobiDB-lite"/>
    </source>
</evidence>
<dbReference type="AlphaFoldDB" id="A0A9X3Z6Y6"/>
<dbReference type="GO" id="GO:0140359">
    <property type="term" value="F:ABC-type transporter activity"/>
    <property type="evidence" value="ECO:0007669"/>
    <property type="project" value="InterPro"/>
</dbReference>
<dbReference type="SUPFAM" id="SSF90123">
    <property type="entry name" value="ABC transporter transmembrane region"/>
    <property type="match status" value="1"/>
</dbReference>
<feature type="region of interest" description="Disordered" evidence="8">
    <location>
        <begin position="598"/>
        <end position="633"/>
    </location>
</feature>
<keyword evidence="13" id="KW-1185">Reference proteome</keyword>